<keyword evidence="2" id="KW-1185">Reference proteome</keyword>
<gene>
    <name evidence="1" type="ORF">HPB49_002645</name>
</gene>
<reference evidence="1" key="1">
    <citation type="submission" date="2020-05" db="EMBL/GenBank/DDBJ databases">
        <title>Large-scale comparative analyses of tick genomes elucidate their genetic diversity and vector capacities.</title>
        <authorList>
            <person name="Jia N."/>
            <person name="Wang J."/>
            <person name="Shi W."/>
            <person name="Du L."/>
            <person name="Sun Y."/>
            <person name="Zhan W."/>
            <person name="Jiang J."/>
            <person name="Wang Q."/>
            <person name="Zhang B."/>
            <person name="Ji P."/>
            <person name="Sakyi L.B."/>
            <person name="Cui X."/>
            <person name="Yuan T."/>
            <person name="Jiang B."/>
            <person name="Yang W."/>
            <person name="Lam T.T.-Y."/>
            <person name="Chang Q."/>
            <person name="Ding S."/>
            <person name="Wang X."/>
            <person name="Zhu J."/>
            <person name="Ruan X."/>
            <person name="Zhao L."/>
            <person name="Wei J."/>
            <person name="Que T."/>
            <person name="Du C."/>
            <person name="Cheng J."/>
            <person name="Dai P."/>
            <person name="Han X."/>
            <person name="Huang E."/>
            <person name="Gao Y."/>
            <person name="Liu J."/>
            <person name="Shao H."/>
            <person name="Ye R."/>
            <person name="Li L."/>
            <person name="Wei W."/>
            <person name="Wang X."/>
            <person name="Wang C."/>
            <person name="Yang T."/>
            <person name="Huo Q."/>
            <person name="Li W."/>
            <person name="Guo W."/>
            <person name="Chen H."/>
            <person name="Zhou L."/>
            <person name="Ni X."/>
            <person name="Tian J."/>
            <person name="Zhou Y."/>
            <person name="Sheng Y."/>
            <person name="Liu T."/>
            <person name="Pan Y."/>
            <person name="Xia L."/>
            <person name="Li J."/>
            <person name="Zhao F."/>
            <person name="Cao W."/>
        </authorList>
    </citation>
    <scope>NUCLEOTIDE SEQUENCE</scope>
    <source>
        <strain evidence="1">Dsil-2018</strain>
    </source>
</reference>
<organism evidence="1 2">
    <name type="scientific">Dermacentor silvarum</name>
    <name type="common">Tick</name>
    <dbReference type="NCBI Taxonomy" id="543639"/>
    <lineage>
        <taxon>Eukaryota</taxon>
        <taxon>Metazoa</taxon>
        <taxon>Ecdysozoa</taxon>
        <taxon>Arthropoda</taxon>
        <taxon>Chelicerata</taxon>
        <taxon>Arachnida</taxon>
        <taxon>Acari</taxon>
        <taxon>Parasitiformes</taxon>
        <taxon>Ixodida</taxon>
        <taxon>Ixodoidea</taxon>
        <taxon>Ixodidae</taxon>
        <taxon>Rhipicephalinae</taxon>
        <taxon>Dermacentor</taxon>
    </lineage>
</organism>
<accession>A0ACB8DTY6</accession>
<proteinExistence type="predicted"/>
<dbReference type="EMBL" id="CM023470">
    <property type="protein sequence ID" value="KAH7977579.1"/>
    <property type="molecule type" value="Genomic_DNA"/>
</dbReference>
<dbReference type="Proteomes" id="UP000821865">
    <property type="component" value="Chromosome 1"/>
</dbReference>
<protein>
    <submittedName>
        <fullName evidence="1">Uncharacterized protein</fullName>
    </submittedName>
</protein>
<name>A0ACB8DTY6_DERSI</name>
<comment type="caution">
    <text evidence="1">The sequence shown here is derived from an EMBL/GenBank/DDBJ whole genome shotgun (WGS) entry which is preliminary data.</text>
</comment>
<evidence type="ECO:0000313" key="2">
    <source>
        <dbReference type="Proteomes" id="UP000821865"/>
    </source>
</evidence>
<evidence type="ECO:0000313" key="1">
    <source>
        <dbReference type="EMBL" id="KAH7977579.1"/>
    </source>
</evidence>
<sequence>MELSEDHDDRAETKHEANSLLKAMTTLETALMAEFWDRVLKRLNPISKALQSPTQSLNAAVSLMKSLCDYVSGLRERFDEIEKLAKEASDNALYKASTQRKRKQSTGYDSTEGTSTPEPQDPSAKLRCETFFVMIDNLLQALTVRLSACTEVCSQFAVITDWNCFSPAQKRLQAMDLVKKYPSDLAGPFPD</sequence>